<organism evidence="2">
    <name type="scientific">Zea mays</name>
    <name type="common">Maize</name>
    <dbReference type="NCBI Taxonomy" id="4577"/>
    <lineage>
        <taxon>Eukaryota</taxon>
        <taxon>Viridiplantae</taxon>
        <taxon>Streptophyta</taxon>
        <taxon>Embryophyta</taxon>
        <taxon>Tracheophyta</taxon>
        <taxon>Spermatophyta</taxon>
        <taxon>Magnoliopsida</taxon>
        <taxon>Liliopsida</taxon>
        <taxon>Poales</taxon>
        <taxon>Poaceae</taxon>
        <taxon>PACMAD clade</taxon>
        <taxon>Panicoideae</taxon>
        <taxon>Andropogonodae</taxon>
        <taxon>Andropogoneae</taxon>
        <taxon>Tripsacinae</taxon>
        <taxon>Zea</taxon>
    </lineage>
</organism>
<evidence type="ECO:0000256" key="1">
    <source>
        <dbReference type="SAM" id="MobiDB-lite"/>
    </source>
</evidence>
<sequence length="373" mass="37992">MGHGCWSGDSGDGSMRCCGSDASVFTSAAAPWSACSSPVSSSSRIRFMPIETPNSLEAWSGSASATRPAAAVARPGHAGISSRIAGGRGGGAGTASDDSPEQLTTEESAAEASSCWEEAYLVMRSKMLLQSFFICPSSRVSRAFSRRRRSFSSPVSPDADALTEPEAAACGWSSADPELEERTCSSVESDGEAGRTGRAMGIGAAATVTAPDAAAAAAVASPAAGAGATFRRCMSQSRRFSPRRKKSLANSHRSGTIFLNPYVLSCRTKLEKLLCLKYLGRRSRANSAGRHTTNVEPSSFHEITSSTAGSSTSWYVLVRNGVGRDLCPAASAASAGAGAGAVAGAGAGGSLPAASPAAPPCSAIRPAPQPGWI</sequence>
<dbReference type="PaxDb" id="4577-GRMZM2G465685_P01"/>
<evidence type="ECO:0000313" key="2">
    <source>
        <dbReference type="EMBL" id="ONM56652.1"/>
    </source>
</evidence>
<dbReference type="eggNOG" id="ENOG502R6MX">
    <property type="taxonomic scope" value="Eukaryota"/>
</dbReference>
<dbReference type="FunCoup" id="A0A1D6I9E8">
    <property type="interactions" value="32"/>
</dbReference>
<dbReference type="InParanoid" id="A0A1D6I9E8"/>
<dbReference type="AlphaFoldDB" id="A0A1D6I9E8"/>
<dbReference type="EMBL" id="CM007650">
    <property type="protein sequence ID" value="ONM56652.1"/>
    <property type="molecule type" value="Genomic_DNA"/>
</dbReference>
<gene>
    <name evidence="2" type="ORF">ZEAMMB73_Zm00001d021264</name>
</gene>
<feature type="compositionally biased region" description="Low complexity" evidence="1">
    <location>
        <begin position="74"/>
        <end position="85"/>
    </location>
</feature>
<feature type="region of interest" description="Disordered" evidence="1">
    <location>
        <begin position="148"/>
        <end position="167"/>
    </location>
</feature>
<reference evidence="2" key="1">
    <citation type="submission" date="2015-12" db="EMBL/GenBank/DDBJ databases">
        <title>Update maize B73 reference genome by single molecule sequencing technologies.</title>
        <authorList>
            <consortium name="Maize Genome Sequencing Project"/>
            <person name="Ware D."/>
        </authorList>
    </citation>
    <scope>NUCLEOTIDE SEQUENCE [LARGE SCALE GENOMIC DNA]</scope>
    <source>
        <tissue evidence="2">Seedling</tissue>
    </source>
</reference>
<proteinExistence type="predicted"/>
<name>A0A1D6I9E8_MAIZE</name>
<feature type="region of interest" description="Disordered" evidence="1">
    <location>
        <begin position="74"/>
        <end position="109"/>
    </location>
</feature>
<protein>
    <submittedName>
        <fullName evidence="2">Uncharacterized protein</fullName>
    </submittedName>
</protein>
<accession>A0A1D6I9E8</accession>